<organism evidence="3 4">
    <name type="scientific">Deinococcus petrolearius</name>
    <dbReference type="NCBI Taxonomy" id="1751295"/>
    <lineage>
        <taxon>Bacteria</taxon>
        <taxon>Thermotogati</taxon>
        <taxon>Deinococcota</taxon>
        <taxon>Deinococci</taxon>
        <taxon>Deinococcales</taxon>
        <taxon>Deinococcaceae</taxon>
        <taxon>Deinococcus</taxon>
    </lineage>
</organism>
<dbReference type="Gene3D" id="3.40.50.720">
    <property type="entry name" value="NAD(P)-binding Rossmann-like Domain"/>
    <property type="match status" value="1"/>
</dbReference>
<dbReference type="EMBL" id="JBHSOH010000011">
    <property type="protein sequence ID" value="MFC5848774.1"/>
    <property type="molecule type" value="Genomic_DNA"/>
</dbReference>
<dbReference type="Proteomes" id="UP001595979">
    <property type="component" value="Unassembled WGS sequence"/>
</dbReference>
<reference evidence="4" key="1">
    <citation type="journal article" date="2019" name="Int. J. Syst. Evol. Microbiol.">
        <title>The Global Catalogue of Microorganisms (GCM) 10K type strain sequencing project: providing services to taxonomists for standard genome sequencing and annotation.</title>
        <authorList>
            <consortium name="The Broad Institute Genomics Platform"/>
            <consortium name="The Broad Institute Genome Sequencing Center for Infectious Disease"/>
            <person name="Wu L."/>
            <person name="Ma J."/>
        </authorList>
    </citation>
    <scope>NUCLEOTIDE SEQUENCE [LARGE SCALE GENOMIC DNA]</scope>
    <source>
        <strain evidence="4">CGMCC 1.15053</strain>
    </source>
</reference>
<dbReference type="Pfam" id="PF22725">
    <property type="entry name" value="GFO_IDH_MocA_C3"/>
    <property type="match status" value="1"/>
</dbReference>
<dbReference type="InterPro" id="IPR055170">
    <property type="entry name" value="GFO_IDH_MocA-like_dom"/>
</dbReference>
<dbReference type="RefSeq" id="WP_380049134.1">
    <property type="nucleotide sequence ID" value="NZ_JBHSOH010000011.1"/>
</dbReference>
<evidence type="ECO:0000313" key="3">
    <source>
        <dbReference type="EMBL" id="MFC5848774.1"/>
    </source>
</evidence>
<comment type="caution">
    <text evidence="3">The sequence shown here is derived from an EMBL/GenBank/DDBJ whole genome shotgun (WGS) entry which is preliminary data.</text>
</comment>
<accession>A0ABW1DNR8</accession>
<proteinExistence type="predicted"/>
<dbReference type="PANTHER" id="PTHR43708:SF3">
    <property type="entry name" value="OXIDOREDUCTASE"/>
    <property type="match status" value="1"/>
</dbReference>
<dbReference type="InterPro" id="IPR036291">
    <property type="entry name" value="NAD(P)-bd_dom_sf"/>
</dbReference>
<name>A0ABW1DNR8_9DEIO</name>
<dbReference type="InterPro" id="IPR000683">
    <property type="entry name" value="Gfo/Idh/MocA-like_OxRdtase_N"/>
</dbReference>
<keyword evidence="4" id="KW-1185">Reference proteome</keyword>
<dbReference type="Pfam" id="PF01408">
    <property type="entry name" value="GFO_IDH_MocA"/>
    <property type="match status" value="1"/>
</dbReference>
<feature type="domain" description="GFO/IDH/MocA-like oxidoreductase" evidence="2">
    <location>
        <begin position="143"/>
        <end position="271"/>
    </location>
</feature>
<dbReference type="SUPFAM" id="SSF51735">
    <property type="entry name" value="NAD(P)-binding Rossmann-fold domains"/>
    <property type="match status" value="1"/>
</dbReference>
<evidence type="ECO:0000313" key="4">
    <source>
        <dbReference type="Proteomes" id="UP001595979"/>
    </source>
</evidence>
<dbReference type="PANTHER" id="PTHR43708">
    <property type="entry name" value="CONSERVED EXPRESSED OXIDOREDUCTASE (EUROFUNG)"/>
    <property type="match status" value="1"/>
</dbReference>
<evidence type="ECO:0000259" key="1">
    <source>
        <dbReference type="Pfam" id="PF01408"/>
    </source>
</evidence>
<sequence>MTRKLRWAMVGGGVDAFIGAVHRHAAALDGRYELMAGALSSTPERAQASGRALGLPEDRIYDSWAQLLECERARPDPVEVVSIVTPNHLHFSVALASVQAGFHVVCDKPLVHTATQARTLEKAVRDAGNLFAVTYNYSGYPMVRQAREMVLGGVLGDLRKVRVEYHQGWLAREDHGKQAAWRTDPALSGPAGALGDIGTHAEQLLGFVTGQDVASLSAELTTFVPGRAVDDDANVRLRLRGGARGLLTCSQVEIGRENDLRLAVFGTLGTLSWRQEEPDVLVFDRVDQPRQWLTRGGPGLGQAAQAASRLPAGHPEAFIEAFGNIYRDFAAHIRAREAGEAHTPTYPTIRDGVRGVEFVEAALSSSRDGGTWVDLPG</sequence>
<dbReference type="InterPro" id="IPR051317">
    <property type="entry name" value="Gfo/Idh/MocA_oxidoreduct"/>
</dbReference>
<evidence type="ECO:0000259" key="2">
    <source>
        <dbReference type="Pfam" id="PF22725"/>
    </source>
</evidence>
<dbReference type="Gene3D" id="3.30.360.10">
    <property type="entry name" value="Dihydrodipicolinate Reductase, domain 2"/>
    <property type="match status" value="1"/>
</dbReference>
<protein>
    <submittedName>
        <fullName evidence="3">Gfo/Idh/MocA family protein</fullName>
    </submittedName>
</protein>
<dbReference type="SUPFAM" id="SSF55347">
    <property type="entry name" value="Glyceraldehyde-3-phosphate dehydrogenase-like, C-terminal domain"/>
    <property type="match status" value="1"/>
</dbReference>
<gene>
    <name evidence="3" type="ORF">ACFPQ6_10680</name>
</gene>
<feature type="domain" description="Gfo/Idh/MocA-like oxidoreductase N-terminal" evidence="1">
    <location>
        <begin position="5"/>
        <end position="135"/>
    </location>
</feature>